<dbReference type="InterPro" id="IPR017847">
    <property type="entry name" value="T6SS_RhsGE_Vgr_subset"/>
</dbReference>
<dbReference type="Gene3D" id="3.55.50.10">
    <property type="entry name" value="Baseplate protein-like domains"/>
    <property type="match status" value="1"/>
</dbReference>
<gene>
    <name evidence="4" type="primary">tssI1</name>
    <name evidence="4" type="ORF">ASKIR_0795</name>
</gene>
<dbReference type="Gene3D" id="2.30.110.50">
    <property type="match status" value="1"/>
</dbReference>
<dbReference type="Pfam" id="PF05954">
    <property type="entry name" value="Phage_GPD"/>
    <property type="match status" value="1"/>
</dbReference>
<evidence type="ECO:0000313" key="4">
    <source>
        <dbReference type="EMBL" id="AXX84616.1"/>
    </source>
</evidence>
<sequence length="965" mass="111365">MSIGEVIKAGKAIGNRNKRVQELRGRVELVNYRSNILLNNGYSIYRLEGLSGVNKIYEYEVIFISEDKLDITAIVDTDIKIILEDITNRTNKTIYGKVFSIKEESIVSKKSLYKVKVVHPLYYLGLTNSYEIFHNLSSVDIIQSIISRYSSLLSLSCVNNIDKSEYSQDNGIKEYTTQYNQSDLEFIKMLCEEEGYSLVIDSQEPNFKVVICDLNEYSNRMSISNRVVGTYNNKIEFKATHFIEDYYDKNNPNLEFKIRSGEVVNPKENTSSKQLRDGIVKEKLRDKLNLLNESYYEDLNRYSKLDSEIEYSLSNTIEAFSNDLIIDDSKLINLYDDKVNKSQEIIVLEVRSKAYFPNALDEYVDIESSTQKFEMQYSVELKAIPKDIIYRPQRTIKKPKIYGIQTAIVTSQDINNESLKEKANSIDVDEEGRVRVLFFFERNKIASCYLRVSNMSSGDNYGTMFIPRVNSEVIVSFVNGDPDCPIIIGTLHNGENKLAYSLPNNKTKSYIRTYTTPQYSDSIGYNELMFEDYQGREEINIRAQRDLNTEVLNNENKRVDKDQRVIIRGDKEESINKNSKLNVKDNYEINVQKDLIENVINNKHINVLENLDINVNKNINVNIVENLKYIIEKDFIESIKGSKIEYVEKDVKLRYLNNLFTQVDKDFRLDVKGSYHIKSSSIKQEANIIELIANNGITIRSGANSITVDGSGIHLNSASINTQSSLEGVNAIDVEMPIIDKPKYEKLRVKELESNILKQNSIEEQLIFKASVEKYKDENWEATNSLSEFELNQIRWVVVTNNDKEDKDIVQDEISDNVIAINEFELKLDISKSNRCKYAHIFCYVDDYLLEGYSLVELKRDIKVDDIKLNYISNEEVELEAILNVDEATQEELEQIVWNINSKDILAYNGKTKIQHNIKDEKVYKTMFNAYIKDNQSIESSANTSAVFDEEKMRISEIGFENAKV</sequence>
<name>A0AAD0SLZ3_9BACT</name>
<feature type="domain" description="Gp5/Type VI secretion system Vgr C-terminal trimerisation" evidence="3">
    <location>
        <begin position="521"/>
        <end position="621"/>
    </location>
</feature>
<evidence type="ECO:0000256" key="1">
    <source>
        <dbReference type="ARBA" id="ARBA00005558"/>
    </source>
</evidence>
<dbReference type="AlphaFoldDB" id="A0AAD0SLZ3"/>
<dbReference type="GeneID" id="61750548"/>
<dbReference type="EMBL" id="CP032099">
    <property type="protein sequence ID" value="AXX84616.1"/>
    <property type="molecule type" value="Genomic_DNA"/>
</dbReference>
<organism evidence="4 5">
    <name type="scientific">Aliarcobacter skirrowii CCUG 10374</name>
    <dbReference type="NCBI Taxonomy" id="1032239"/>
    <lineage>
        <taxon>Bacteria</taxon>
        <taxon>Pseudomonadati</taxon>
        <taxon>Campylobacterota</taxon>
        <taxon>Epsilonproteobacteria</taxon>
        <taxon>Campylobacterales</taxon>
        <taxon>Arcobacteraceae</taxon>
        <taxon>Aliarcobacter</taxon>
    </lineage>
</organism>
<dbReference type="NCBIfam" id="TIGR01646">
    <property type="entry name" value="vgr_GE"/>
    <property type="match status" value="1"/>
</dbReference>
<evidence type="ECO:0000259" key="3">
    <source>
        <dbReference type="Pfam" id="PF22178"/>
    </source>
</evidence>
<dbReference type="InterPro" id="IPR037026">
    <property type="entry name" value="Vgr_OB-fold_dom_sf"/>
</dbReference>
<feature type="domain" description="Gp5/Type VI secretion system Vgr protein OB-fold" evidence="2">
    <location>
        <begin position="427"/>
        <end position="492"/>
    </location>
</feature>
<dbReference type="SUPFAM" id="SSF69255">
    <property type="entry name" value="gp5 N-terminal domain-like"/>
    <property type="match status" value="1"/>
</dbReference>
<evidence type="ECO:0000259" key="2">
    <source>
        <dbReference type="Pfam" id="PF04717"/>
    </source>
</evidence>
<evidence type="ECO:0000313" key="5">
    <source>
        <dbReference type="Proteomes" id="UP000262029"/>
    </source>
</evidence>
<dbReference type="InterPro" id="IPR006531">
    <property type="entry name" value="Gp5/Vgr_OB"/>
</dbReference>
<dbReference type="Pfam" id="PF04717">
    <property type="entry name" value="Phage_base_V"/>
    <property type="match status" value="1"/>
</dbReference>
<accession>A0AAD0SLZ3</accession>
<dbReference type="Pfam" id="PF22178">
    <property type="entry name" value="Gp5_trimer_C"/>
    <property type="match status" value="1"/>
</dbReference>
<reference evidence="4 5" key="1">
    <citation type="submission" date="2018-08" db="EMBL/GenBank/DDBJ databases">
        <title>Complete genome of the Arcobacter skirrowii type strain LMG 6621.</title>
        <authorList>
            <person name="Miller W.G."/>
            <person name="Yee E."/>
            <person name="Bono J.L."/>
        </authorList>
    </citation>
    <scope>NUCLEOTIDE SEQUENCE [LARGE SCALE GENOMIC DNA]</scope>
    <source>
        <strain evidence="4 5">CCUG 10374</strain>
    </source>
</reference>
<dbReference type="Proteomes" id="UP000262029">
    <property type="component" value="Chromosome"/>
</dbReference>
<protein>
    <submittedName>
        <fullName evidence="4">Type VI secretion system, syringe needle protein</fullName>
    </submittedName>
</protein>
<dbReference type="NCBIfam" id="TIGR03361">
    <property type="entry name" value="VI_Rhs_Vgr"/>
    <property type="match status" value="1"/>
</dbReference>
<dbReference type="SUPFAM" id="SSF69349">
    <property type="entry name" value="Phage fibre proteins"/>
    <property type="match status" value="1"/>
</dbReference>
<dbReference type="Gene3D" id="2.40.50.230">
    <property type="entry name" value="Gp5 N-terminal domain"/>
    <property type="match status" value="1"/>
</dbReference>
<dbReference type="InterPro" id="IPR006533">
    <property type="entry name" value="T6SS_Vgr_RhsGE"/>
</dbReference>
<dbReference type="InterPro" id="IPR054030">
    <property type="entry name" value="Gp5_Vgr_C"/>
</dbReference>
<comment type="similarity">
    <text evidence="1">Belongs to the VgrG protein family.</text>
</comment>
<dbReference type="SUPFAM" id="SSF69279">
    <property type="entry name" value="Phage tail proteins"/>
    <property type="match status" value="1"/>
</dbReference>
<dbReference type="RefSeq" id="WP_115588529.1">
    <property type="nucleotide sequence ID" value="NZ_CP032099.1"/>
</dbReference>
<proteinExistence type="inferred from homology"/>